<keyword evidence="9 17" id="KW-1133">Transmembrane helix</keyword>
<dbReference type="PROSITE" id="PS00010">
    <property type="entry name" value="ASX_HYDROXYL"/>
    <property type="match status" value="1"/>
</dbReference>
<dbReference type="PROSITE" id="PS00022">
    <property type="entry name" value="EGF_1"/>
    <property type="match status" value="4"/>
</dbReference>
<feature type="disulfide bond" evidence="15">
    <location>
        <begin position="3039"/>
        <end position="3057"/>
    </location>
</feature>
<feature type="disulfide bond" evidence="15">
    <location>
        <begin position="2613"/>
        <end position="2631"/>
    </location>
</feature>
<dbReference type="Proteomes" id="UP000606274">
    <property type="component" value="Unassembled WGS sequence"/>
</dbReference>
<evidence type="ECO:0000256" key="10">
    <source>
        <dbReference type="ARBA" id="ARBA00023136"/>
    </source>
</evidence>
<feature type="repeat" description="LDL-receptor class B" evidence="16">
    <location>
        <begin position="1106"/>
        <end position="1152"/>
    </location>
</feature>
<feature type="repeat" description="LDL-receptor class B" evidence="16">
    <location>
        <begin position="1421"/>
        <end position="1460"/>
    </location>
</feature>
<dbReference type="Pfam" id="PF00058">
    <property type="entry name" value="Ldl_recept_b"/>
    <property type="match status" value="8"/>
</dbReference>
<feature type="disulfide bond" evidence="15">
    <location>
        <begin position="3303"/>
        <end position="3318"/>
    </location>
</feature>
<feature type="disulfide bond" evidence="15">
    <location>
        <begin position="3249"/>
        <end position="3264"/>
    </location>
</feature>
<sequence length="4202" mass="466287">MAIDWLTGNFYLVDGVSERILVCDEKADVCVTIIQLDLHNPRGIALDPIKGKLFFSDYGNEAKLERCHLDGSERRRIISTATEQPTALTLDLVKQLVYWADVYLDFIAVVDYDGRKRRTVIRGQSVSHVRGLALFEDFLYAGCSEPSRGRVVDVLRINRFNASDTHTLVTLPSLKDVRVYHKLAQPAVKAHACEADRHGRRGGCAHLCLLRHGYRSRVCRCRPGYLLLTDLTSCRKAQDEAFVMYSRGRPGVIRGLGIDGSSRDERMIQIEGLVNPRVLDFHAVSGYVYFSDPSDFLIGRQKLDGTGRETVFKDGVYQVEGMCVDWLGNNLYWTSFGHRKSISVMGVERGLESRRTLLDRGMFHPRAIAVDPVTGWMFWTDWEEDEMNDSRGRIEKAWMDGSHRQVFVSSDVLWPNGLTLERSTETVFWCDAFHRRIEKIHYNGTLRAVLYSGSELNHPFGITHYEMYVFWMDFVNASIFRLDVSSGDVSLLRQETPPLWGLQVYNPHNQQGNNACVLQHGGCGVSALCLAVPSGRVCVCADEHHLLKDNLSCTAAEFSDRKQCGPDEFRCRNQRCIQLMWRCDGDDDCSDGSDEEIALCSNRSCPPDQFKCQNSRCIPKKWLCDGADDCGNNDDESELTCSAQTCQPGEFSCQSGRCIPETWRCDRDDDCGDESDEPQWCSFPSCSPLTEFSCFNGRCINRKWHCDSEDDCGDGSDELQCVRVCSLAQFQCSNGKCVPEHWVCDGDDDCGDQSDEHTTCTAMASGSECSEAEFHCRGDGSCVPWRWRCDGDSDCEDGSDEVLCDGVRRVCDPKAKFTCKSSGKCISKIWVCDGDQDCKDRSDEEGCVTSVCKPPSFPCANDTAVCLPPERICDGHADCTDQSDEGSYCGGCLVENGGCSHSCVVAPGKGAVCVCPATLDLGSDGRSCKSQDVCATHTRCSQVCEQHTHSLTCSCYPGWRLEADGVSCQSTDPFEPFVIFSIRHEIRRIDLKTGDYSLLVPALKNTISLDFNFAQRLLYWTDVVEDKIYRGKISNSGGVSGIEVVVQHGLVTPEGLAVDWVAGNLYWIDSNLDQIEVSRLNGEMRTALIAGGMEHPRAIAVDPGQGALFWTDWDAMFPRIEGASMSGSARHVVYEDMEVGAWPNGLTLDHMERRIVWTDARSDAIYSSLYDGTGLIEILRGHEFLSHPFAVSLYGGSVFWTDWRTNTLTKASKWTGANVTVIQKTSAQPFDLEIFHPSRQPQTPNPCGSNGGKGFCSHLCLINFNGSASCACPYLMKLSPNNHTCQVVKRFLLYARRSEIRGVDIDTPSLNVITAVTVPDIDDVTAVDYDASDERIYWSDAKTRTIKRAAINGSEMETVVSGDLLNVRGLSVDWLSRNLYWMSSDGDETQIHVARLDGSLRSTVVHGIDKPKSLAVHPAKGKIYWTDGNTVNMANMDGSNSKILHQNQKDPVGLSLDYTSSKLYWINSGNGTINRCNLDGSGLEVIDSLKKELMKATALAVMGSKLWWADDLLAQIGTVRKKDGGNMAVLRTKTTGVAQIRVYDKDAQKGKNVCVLNNGGCSQLCLPTSEHTRTCSCTSGYSLTADRSTCTGVPSFLMYSSEDGIRGVSLDPTDHSDMLIPISGAPLVAGLDFHAGNDTVYWCDPGSNKISRATRDQTWREDVINTGTVRAEGVAVDWISGNIYWTDHSSDLIEVSRVNTAFRAVIFSEGLDQPRAIAVQPLEGFLVWTESGQSPKISRSRLDGSEQTVLVNSELVWPSGVAIDYQENKLYWCDAQTHRIERIDLDSGKQREIILNDDSADLSSIAVYSSYIYWADRSYSNGSIRRGSKSDSSNALTLRNSLGKSLRDIKVFNREREEGMNKCGHSNGGCEQLCFTWGETGSRVPARGYLAPDGASCRVDQVYLLYSERTALKRIHISELGNGTHSAPAQSYRRPEYFQNITALTFHHMQPRNRVFFSDAHYANIQVINDDWTGRRVLADDVGTVQGLAYHRGWDVLYWTSSWSSTIMRHSLDQSRAGAWNRDMVVQMDRDHHPHVLALDECQSLMFWTDWTELKSSIMRASVWGRGVRVIVSEGLVTPSSLTIDHRAEKLYFSDSTLGSVERCEFDGSLRHVVMRSSSVSVSGLVLYGDVLFWLDEERRAVLRAHKLTGENITVIRDQISRQSTAITAVANDTQHCELSLCNVNNGGCSDLCLLTPNSTVTCSCRGERTLLHDNRCVLLNSSCNTHSEFQCVSGECIDYELVCDGVSHCMDESDERTQYCEKQVCRGGYKRCNNQRCVHYTRFCDGVNDCGDNSDEAFCNKVCLSSEQRCADGLCVSQTSWCDQIIDCADASDENNCSRVDCVDYQLLGVRVHDGVFLRCNSTSLCVLPHWVCDGVDDCGDSSDETHCQPPVGQVCTPGLFSCPSGGCISSAWLCDGQKDCKDGEDELHCDFSCASDQFSCFLSRCVSRQWLCDGEDDCGDGADENPQLCGSVSCAPEAFRCPESYVCVSRRWVCDGERDCPDGSDELATAGCALNLSCSEEAFGCSNGDCIPQRFVCDRDDDCGDGSDESLQCKYPACGKAEFQCSDGRCLPSIQWECDGFHDCLDQSDEAPLNPKCSAAESLCNGSFFMCANGRCVPLLSVCDLHDDCGDQSDERNCNVNECLNRQVNQCTQDCYDLPVGYKCVCWPGFRLKMDGRTCVDINECVERFPCSQQCINTYGTYKCVCADGYKSLEKNPHRCRAISADEPVLILADYHEIRRISLDGSNYTLLKQGLSNILSLDFDYRRDLMFWIDSSRPNGRRINRMRINGSDLKVIHRTSVPNALAVDWIGKNLYWCDAERKTVEVAKANGLYPTILLSSGLQNPSSLTLDPITGYVFWIDCCEHAHIGRMGMDGSHPRVIVDTETHAPSALTIDYVNSRIYWADGSRILFSDINGSKTRRVLNEDTGEVMSLTLFEDFLYWSDQKRRTLNRAHKTSGEMRMELLSSWQTIRDIKIYHPLRQPDVVKHQCQVNNGGCSHLCLLSPGGAYRCACPTHFYLANDSKTCLSNCTSSQFRCGTDECIPFWWKCDTVDDCGDGSDEPADCPEFKCQPGRFQCGSGLCALPPFICDGENDCGDNTDEENCESYICLSGQFKCTGTHKCIPVNLRCNGQNDCGDEEDEQDCPEKTCSSADFQCKTTMHCISKLWVCDEDPDCADGSDEADCDEKTCGPHEFRCTNNNCIPDHWRCDGQSDCGDNSDEENCKPLTCSLKDFVCANGECVSARFRCDGDSDCTDNSDERGCENRCADAQYQCENRLCISHKWDEFVCRNRAHCVPAAWRCDGVSDCLDHSDEENCAHGGVTCRPDEFVCNNTLCKLRVCVCDGEDDCGDNSDEEPAMCVYVGGVSLCGKAEFACANGRCISAELQCDLFDDCGDGGSDELDCKSLEAGCTGSVCGDDAFCNQTAGRAVCQCRVGFSRDQRSKQCEEVNECVLFGTCSQYCSNTKGSYKCTCHRNFKEINGECITKGPDDQVLYVANDSEIHRFVYPFNRTHTHTLFARFTQNTHVVSMDALFHQHKFIWATRFNPGGIFHRDLGDRIISRSHGGTVCPGFRHPVDLSADWVTGSLYWIDHSSIINPSASAVPHPSINVGKIGGETCTRLISDLQGEPFSISVHPARGMMYWSVVGVRSHIEESAMDGSLRRVLLEKNLRRPTGLAIDYYGERVYWADSELSVIGSVRFDGSDAQVAASIQHGVFQPFRIDVFEDYVYATTLTHHVFRIQKYGRQRPITLQLPVQRSSSILVFHRYKQQDVLNPCVRMKCEFLCLLNPNGARCVCPEGKSLINRTCVDVSSRVGPCMAVCVNGGRCVLNERGQARCVCRSGFSGDQCEIDHCTGFCQNGATCSTSLTGIRVCRCVLGFSGVVCENSVCDGFCLNGGSCGVTTGNQPFCLCAAEYTGERCSNHICQHYCVNWRACSVLSTGHVECVCPERYEGVRCETDRCVHCRDAPCFIHNATGDVFCNCSSGKIASSCHVCDGYCYNGGTCHLDSETSLPFCQCSVNWTGSQCEKPTTNNDRSDIVNGMSGSIGIIVPLVLLALIITTVTVGLLICKRYQRGKRVQRQPMANGGLNVEIGNPSYNMYELEHDSHMDVGEILHPNFTLHPQKGWCVRSSESQLQPSHTLPLRTLPVQPVPKSFIPGQAVNFSSRAHTEERSSHNTLIRLSERRDVFPKKLGGTIRETAA</sequence>
<feature type="disulfide bond" evidence="15">
    <location>
        <begin position="2232"/>
        <end position="2250"/>
    </location>
</feature>
<evidence type="ECO:0000256" key="2">
    <source>
        <dbReference type="ARBA" id="ARBA00009939"/>
    </source>
</evidence>
<dbReference type="InterPro" id="IPR018097">
    <property type="entry name" value="EGF_Ca-bd_CS"/>
</dbReference>
<dbReference type="Gene3D" id="2.120.10.30">
    <property type="entry name" value="TolB, C-terminal domain"/>
    <property type="match status" value="8"/>
</dbReference>
<evidence type="ECO:0000256" key="15">
    <source>
        <dbReference type="PROSITE-ProRule" id="PRU00124"/>
    </source>
</evidence>
<feature type="disulfide bond" evidence="15">
    <location>
        <begin position="2374"/>
        <end position="2389"/>
    </location>
</feature>
<feature type="disulfide bond" evidence="14">
    <location>
        <begin position="4018"/>
        <end position="4027"/>
    </location>
</feature>
<feature type="repeat" description="LDL-receptor class B" evidence="16">
    <location>
        <begin position="95"/>
        <end position="138"/>
    </location>
</feature>
<evidence type="ECO:0000256" key="3">
    <source>
        <dbReference type="ARBA" id="ARBA00022536"/>
    </source>
</evidence>
<dbReference type="SMART" id="SM00135">
    <property type="entry name" value="LY"/>
    <property type="match status" value="33"/>
</dbReference>
<feature type="disulfide bond" evidence="15">
    <location>
        <begin position="732"/>
        <end position="750"/>
    </location>
</feature>
<name>A0A8T0AAC8_SILME</name>
<feature type="disulfide bond" evidence="15">
    <location>
        <begin position="3237"/>
        <end position="3255"/>
    </location>
</feature>
<evidence type="ECO:0000256" key="6">
    <source>
        <dbReference type="ARBA" id="ARBA00022729"/>
    </source>
</evidence>
<dbReference type="GO" id="GO:0043235">
    <property type="term" value="C:receptor complex"/>
    <property type="evidence" value="ECO:0007669"/>
    <property type="project" value="TreeGrafter"/>
</dbReference>
<feature type="disulfide bond" evidence="15">
    <location>
        <begin position="789"/>
        <end position="804"/>
    </location>
</feature>
<dbReference type="Pfam" id="PF14670">
    <property type="entry name" value="FXa_inhibition"/>
    <property type="match status" value="2"/>
</dbReference>
<feature type="repeat" description="LDL-receptor class B" evidence="16">
    <location>
        <begin position="1681"/>
        <end position="1723"/>
    </location>
</feature>
<reference evidence="19" key="1">
    <citation type="submission" date="2020-08" db="EMBL/GenBank/DDBJ databases">
        <title>Chromosome-level assembly of Southern catfish (Silurus meridionalis) provides insights into visual adaptation to the nocturnal and benthic lifestyles.</title>
        <authorList>
            <person name="Zhang Y."/>
            <person name="Wang D."/>
            <person name="Peng Z."/>
        </authorList>
    </citation>
    <scope>NUCLEOTIDE SEQUENCE</scope>
    <source>
        <strain evidence="19">SWU-2019-XX</strain>
        <tissue evidence="19">Muscle</tissue>
    </source>
</reference>
<dbReference type="PROSITE" id="PS50068">
    <property type="entry name" value="LDLRA_2"/>
    <property type="match status" value="27"/>
</dbReference>
<feature type="repeat" description="LDL-receptor class B" evidence="16">
    <location>
        <begin position="3640"/>
        <end position="3683"/>
    </location>
</feature>
<dbReference type="PROSITE" id="PS01187">
    <property type="entry name" value="EGF_CA"/>
    <property type="match status" value="2"/>
</dbReference>
<dbReference type="PROSITE" id="PS50026">
    <property type="entry name" value="EGF_3"/>
    <property type="match status" value="5"/>
</dbReference>
<feature type="repeat" description="LDL-receptor class B" evidence="16">
    <location>
        <begin position="1063"/>
        <end position="1105"/>
    </location>
</feature>
<dbReference type="CDD" id="cd00054">
    <property type="entry name" value="EGF_CA"/>
    <property type="match status" value="1"/>
</dbReference>
<dbReference type="FunFam" id="4.10.400.10:FF:000002">
    <property type="entry name" value="Low-density lipoprotein receptor-related protein 1"/>
    <property type="match status" value="1"/>
</dbReference>
<feature type="domain" description="EGF-like" evidence="18">
    <location>
        <begin position="3887"/>
        <end position="3922"/>
    </location>
</feature>
<feature type="disulfide bond" evidence="15">
    <location>
        <begin position="653"/>
        <end position="671"/>
    </location>
</feature>
<dbReference type="Pfam" id="PF00057">
    <property type="entry name" value="Ldl_recept_a"/>
    <property type="match status" value="27"/>
</dbReference>
<evidence type="ECO:0000256" key="11">
    <source>
        <dbReference type="ARBA" id="ARBA00023157"/>
    </source>
</evidence>
<feature type="disulfide bond" evidence="15">
    <location>
        <begin position="3091"/>
        <end position="3106"/>
    </location>
</feature>
<keyword evidence="4" id="KW-0254">Endocytosis</keyword>
<dbReference type="FunFam" id="4.10.400.10:FF:000022">
    <property type="entry name" value="LDL receptor related protein 1"/>
    <property type="match status" value="1"/>
</dbReference>
<feature type="repeat" description="LDL-receptor class B" evidence="16">
    <location>
        <begin position="2857"/>
        <end position="2900"/>
    </location>
</feature>
<comment type="caution">
    <text evidence="19">The sequence shown here is derived from an EMBL/GenBank/DDBJ whole genome shotgun (WGS) entry which is preliminary data.</text>
</comment>
<feature type="disulfide bond" evidence="15">
    <location>
        <begin position="2273"/>
        <end position="2291"/>
    </location>
</feature>
<dbReference type="FunFam" id="4.10.400.10:FF:000007">
    <property type="entry name" value="Low density lipoprotein receptor-related protein 1"/>
    <property type="match status" value="1"/>
</dbReference>
<dbReference type="FunFam" id="4.10.400.10:FF:000065">
    <property type="entry name" value="Transmembrane protease serine 7"/>
    <property type="match status" value="1"/>
</dbReference>
<keyword evidence="11 14" id="KW-1015">Disulfide bond</keyword>
<feature type="disulfide bond" evidence="15">
    <location>
        <begin position="2560"/>
        <end position="2572"/>
    </location>
</feature>
<dbReference type="InterPro" id="IPR001881">
    <property type="entry name" value="EGF-like_Ca-bd_dom"/>
</dbReference>
<dbReference type="FunFam" id="2.120.10.30:FF:000019">
    <property type="entry name" value="Low-density lipoprotein receptor-related protein 1"/>
    <property type="match status" value="1"/>
</dbReference>
<feature type="disulfide bond" evidence="15">
    <location>
        <begin position="3198"/>
        <end position="3216"/>
    </location>
</feature>
<evidence type="ECO:0000256" key="17">
    <source>
        <dbReference type="SAM" id="Phobius"/>
    </source>
</evidence>
<dbReference type="FunFam" id="2.10.25.10:FF:000129">
    <property type="entry name" value="Low-density lipoprotein receptor-related protein 1"/>
    <property type="match status" value="1"/>
</dbReference>
<feature type="disulfide bond" evidence="15">
    <location>
        <begin position="725"/>
        <end position="737"/>
    </location>
</feature>
<feature type="disulfide bond" evidence="15">
    <location>
        <begin position="612"/>
        <end position="630"/>
    </location>
</feature>
<dbReference type="SUPFAM" id="SSF57196">
    <property type="entry name" value="EGF/Laminin"/>
    <property type="match status" value="2"/>
</dbReference>
<feature type="disulfide bond" evidence="15">
    <location>
        <begin position="3325"/>
        <end position="3337"/>
    </location>
</feature>
<dbReference type="FunFam" id="4.10.400.10:FF:000011">
    <property type="entry name" value="Low-density lipoprotein receptor-related protein 1"/>
    <property type="match status" value="2"/>
</dbReference>
<feature type="disulfide bond" evidence="15">
    <location>
        <begin position="3370"/>
        <end position="3382"/>
    </location>
</feature>
<keyword evidence="7" id="KW-0677">Repeat</keyword>
<dbReference type="FunFam" id="4.10.400.10:FF:000004">
    <property type="entry name" value="Low-density lipoprotein receptor-related protein 1"/>
    <property type="match status" value="1"/>
</dbReference>
<feature type="disulfide bond" evidence="15">
    <location>
        <begin position="2625"/>
        <end position="2640"/>
    </location>
</feature>
<dbReference type="SMART" id="SM00181">
    <property type="entry name" value="EGF"/>
    <property type="match status" value="22"/>
</dbReference>
<dbReference type="PRINTS" id="PR00261">
    <property type="entry name" value="LDLRECEPTOR"/>
</dbReference>
<feature type="disulfide bond" evidence="15">
    <location>
        <begin position="564"/>
        <end position="576"/>
    </location>
</feature>
<dbReference type="SUPFAM" id="SSF57184">
    <property type="entry name" value="Growth factor receptor domain"/>
    <property type="match status" value="3"/>
</dbReference>
<dbReference type="FunFam" id="2.120.10.30:FF:000012">
    <property type="entry name" value="Low density lipoprotein receptor-related protein 1"/>
    <property type="match status" value="1"/>
</dbReference>
<feature type="disulfide bond" evidence="15">
    <location>
        <begin position="2442"/>
        <end position="2460"/>
    </location>
</feature>
<feature type="disulfide bond" evidence="15">
    <location>
        <begin position="2397"/>
        <end position="2409"/>
    </location>
</feature>
<dbReference type="GO" id="GO:0005886">
    <property type="term" value="C:plasma membrane"/>
    <property type="evidence" value="ECO:0007669"/>
    <property type="project" value="TreeGrafter"/>
</dbReference>
<feature type="disulfide bond" evidence="14">
    <location>
        <begin position="3818"/>
        <end position="3828"/>
    </location>
</feature>
<feature type="disulfide bond" evidence="15">
    <location>
        <begin position="3131"/>
        <end position="3146"/>
    </location>
</feature>
<feature type="disulfide bond" evidence="15">
    <location>
        <begin position="3032"/>
        <end position="3044"/>
    </location>
</feature>
<feature type="disulfide bond" evidence="14">
    <location>
        <begin position="3890"/>
        <end position="3900"/>
    </location>
</feature>
<feature type="disulfide bond" evidence="15">
    <location>
        <begin position="2311"/>
        <end position="2329"/>
    </location>
</feature>
<dbReference type="FunFam" id="4.10.400.10:FF:000005">
    <property type="entry name" value="low-density lipoprotein receptor-related protein 1B"/>
    <property type="match status" value="1"/>
</dbReference>
<evidence type="ECO:0000256" key="8">
    <source>
        <dbReference type="ARBA" id="ARBA00022837"/>
    </source>
</evidence>
<feature type="repeat" description="LDL-receptor class B" evidence="16">
    <location>
        <begin position="2044"/>
        <end position="2088"/>
    </location>
</feature>
<feature type="disulfide bond" evidence="15">
    <location>
        <begin position="706"/>
        <end position="721"/>
    </location>
</feature>
<feature type="disulfide bond" evidence="15">
    <location>
        <begin position="3377"/>
        <end position="3395"/>
    </location>
</feature>
<dbReference type="InterPro" id="IPR049883">
    <property type="entry name" value="NOTCH1_EGF-like"/>
</dbReference>
<dbReference type="GO" id="GO:0006897">
    <property type="term" value="P:endocytosis"/>
    <property type="evidence" value="ECO:0007669"/>
    <property type="project" value="UniProtKB-KW"/>
</dbReference>
<dbReference type="EMBL" id="JABFDY010000026">
    <property type="protein sequence ID" value="KAF7688187.1"/>
    <property type="molecule type" value="Genomic_DNA"/>
</dbReference>
<feature type="disulfide bond" evidence="15">
    <location>
        <begin position="694"/>
        <end position="712"/>
    </location>
</feature>
<dbReference type="InterPro" id="IPR000742">
    <property type="entry name" value="EGF"/>
</dbReference>
<dbReference type="FunFam" id="4.10.400.10:FF:000073">
    <property type="entry name" value="Low-density lipoprotein receptor-related protein 1B"/>
    <property type="match status" value="1"/>
</dbReference>
<dbReference type="InterPro" id="IPR000033">
    <property type="entry name" value="LDLR_classB_rpt"/>
</dbReference>
<dbReference type="FunFam" id="2.10.25.10:FF:000505">
    <property type="entry name" value="Low-density lipoprotein receptor-related protein 1"/>
    <property type="match status" value="1"/>
</dbReference>
<dbReference type="FunFam" id="4.10.400.10:FF:000024">
    <property type="entry name" value="Low-density lipoprotein RecePtor related"/>
    <property type="match status" value="1"/>
</dbReference>
<evidence type="ECO:0000313" key="19">
    <source>
        <dbReference type="EMBL" id="KAF7688187.1"/>
    </source>
</evidence>
<keyword evidence="3 14" id="KW-0245">EGF-like domain</keyword>
<feature type="disulfide bond" evidence="14">
    <location>
        <begin position="3876"/>
        <end position="3885"/>
    </location>
</feature>
<comment type="subcellular location">
    <subcellularLocation>
        <location evidence="1">Membrane</location>
        <topology evidence="1">Single-pass type I membrane protein</topology>
    </subcellularLocation>
</comment>
<feature type="disulfide bond" evidence="15">
    <location>
        <begin position="2404"/>
        <end position="2422"/>
    </location>
</feature>
<evidence type="ECO:0000256" key="13">
    <source>
        <dbReference type="ARBA" id="ARBA00023180"/>
    </source>
</evidence>
<feature type="transmembrane region" description="Helical" evidence="17">
    <location>
        <begin position="4047"/>
        <end position="4070"/>
    </location>
</feature>
<feature type="repeat" description="LDL-receptor class B" evidence="16">
    <location>
        <begin position="1638"/>
        <end position="1680"/>
    </location>
</feature>
<dbReference type="SMART" id="SM00179">
    <property type="entry name" value="EGF_CA"/>
    <property type="match status" value="5"/>
</dbReference>
<feature type="disulfide bond" evidence="14">
    <location>
        <begin position="3948"/>
        <end position="3957"/>
    </location>
</feature>
<dbReference type="FunFam" id="4.10.400.10:FF:000061">
    <property type="entry name" value="Low-density lipoprotein receptor-related protein 1B"/>
    <property type="match status" value="1"/>
</dbReference>
<dbReference type="Pfam" id="PF12662">
    <property type="entry name" value="cEGF"/>
    <property type="match status" value="1"/>
</dbReference>
<evidence type="ECO:0000256" key="5">
    <source>
        <dbReference type="ARBA" id="ARBA00022692"/>
    </source>
</evidence>
<dbReference type="Gene3D" id="4.10.400.10">
    <property type="entry name" value="Low-density Lipoprotein Receptor"/>
    <property type="match status" value="27"/>
</dbReference>
<feature type="repeat" description="LDL-receptor class B" evidence="16">
    <location>
        <begin position="425"/>
        <end position="468"/>
    </location>
</feature>
<keyword evidence="6" id="KW-0732">Signal</keyword>
<dbReference type="SMART" id="SM00192">
    <property type="entry name" value="LDLa"/>
    <property type="match status" value="27"/>
</dbReference>
<keyword evidence="10 17" id="KW-0472">Membrane</keyword>
<organism evidence="19 20">
    <name type="scientific">Silurus meridionalis</name>
    <name type="common">Southern catfish</name>
    <name type="synonym">Silurus soldatovi meridionalis</name>
    <dbReference type="NCBI Taxonomy" id="175797"/>
    <lineage>
        <taxon>Eukaryota</taxon>
        <taxon>Metazoa</taxon>
        <taxon>Chordata</taxon>
        <taxon>Craniata</taxon>
        <taxon>Vertebrata</taxon>
        <taxon>Euteleostomi</taxon>
        <taxon>Actinopterygii</taxon>
        <taxon>Neopterygii</taxon>
        <taxon>Teleostei</taxon>
        <taxon>Ostariophysi</taxon>
        <taxon>Siluriformes</taxon>
        <taxon>Siluridae</taxon>
        <taxon>Silurus</taxon>
    </lineage>
</organism>
<dbReference type="CDD" id="cd00112">
    <property type="entry name" value="LDLa"/>
    <property type="match status" value="23"/>
</dbReference>
<feature type="disulfide bond" evidence="15">
    <location>
        <begin position="2527"/>
        <end position="2545"/>
    </location>
</feature>
<dbReference type="InterPro" id="IPR011042">
    <property type="entry name" value="6-blade_b-propeller_TolB-like"/>
</dbReference>
<dbReference type="PANTHER" id="PTHR22722">
    <property type="entry name" value="LOW-DENSITY LIPOPROTEIN RECEPTOR-RELATED PROTEIN 2-RELATED"/>
    <property type="match status" value="1"/>
</dbReference>
<feature type="disulfide bond" evidence="14">
    <location>
        <begin position="3912"/>
        <end position="3921"/>
    </location>
</feature>
<evidence type="ECO:0000256" key="7">
    <source>
        <dbReference type="ARBA" id="ARBA00022737"/>
    </source>
</evidence>
<evidence type="ECO:0000256" key="16">
    <source>
        <dbReference type="PROSITE-ProRule" id="PRU00461"/>
    </source>
</evidence>
<dbReference type="FunFam" id="2.10.25.10:FF:000498">
    <property type="entry name" value="Low-density lipoprotein receptor-related protein 1B"/>
    <property type="match status" value="1"/>
</dbReference>
<feature type="repeat" description="LDL-receptor class B" evidence="16">
    <location>
        <begin position="1016"/>
        <end position="1062"/>
    </location>
</feature>
<comment type="caution">
    <text evidence="14">Lacks conserved residue(s) required for the propagation of feature annotation.</text>
</comment>
<evidence type="ECO:0000256" key="9">
    <source>
        <dbReference type="ARBA" id="ARBA00022989"/>
    </source>
</evidence>
<feature type="repeat" description="LDL-receptor class B" evidence="16">
    <location>
        <begin position="286"/>
        <end position="328"/>
    </location>
</feature>
<dbReference type="FunFam" id="2.120.10.30:FF:000010">
    <property type="entry name" value="Low density lipoprotein receptor-related protein 1B"/>
    <property type="match status" value="1"/>
</dbReference>
<feature type="repeat" description="LDL-receptor class B" evidence="16">
    <location>
        <begin position="1768"/>
        <end position="1811"/>
    </location>
</feature>
<dbReference type="FunFam" id="2.10.25.10:FF:000072">
    <property type="entry name" value="Low-density lipoprotein receptor-related protein 1B"/>
    <property type="match status" value="1"/>
</dbReference>
<gene>
    <name evidence="19" type="ORF">HF521_014193</name>
</gene>
<feature type="repeat" description="LDL-receptor class B" evidence="16">
    <location>
        <begin position="1724"/>
        <end position="1767"/>
    </location>
</feature>
<feature type="disulfide bond" evidence="15">
    <location>
        <begin position="2285"/>
        <end position="2300"/>
    </location>
</feature>
<evidence type="ECO:0000259" key="18">
    <source>
        <dbReference type="PROSITE" id="PS50026"/>
    </source>
</evidence>
<evidence type="ECO:0000256" key="4">
    <source>
        <dbReference type="ARBA" id="ARBA00022583"/>
    </source>
</evidence>
<feature type="disulfide bond" evidence="14">
    <location>
        <begin position="3926"/>
        <end position="3936"/>
    </location>
</feature>
<feature type="disulfide bond" evidence="15">
    <location>
        <begin position="3332"/>
        <end position="3350"/>
    </location>
</feature>
<feature type="domain" description="EGF-like" evidence="18">
    <location>
        <begin position="3850"/>
        <end position="3886"/>
    </location>
</feature>
<dbReference type="Pfam" id="PF07645">
    <property type="entry name" value="EGF_CA"/>
    <property type="match status" value="1"/>
</dbReference>
<feature type="disulfide bond" evidence="15">
    <location>
        <begin position="571"/>
        <end position="589"/>
    </location>
</feature>
<keyword evidence="8" id="KW-0106">Calcium</keyword>
<evidence type="ECO:0000313" key="20">
    <source>
        <dbReference type="Proteomes" id="UP000606274"/>
    </source>
</evidence>
<keyword evidence="12" id="KW-0675">Receptor</keyword>
<evidence type="ECO:0000256" key="14">
    <source>
        <dbReference type="PROSITE-ProRule" id="PRU00076"/>
    </source>
</evidence>
<feature type="disulfide bond" evidence="15">
    <location>
        <begin position="3210"/>
        <end position="3225"/>
    </location>
</feature>
<keyword evidence="5 17" id="KW-0812">Transmembrane</keyword>
<comment type="similarity">
    <text evidence="2">Belongs to the LDLR family.</text>
</comment>
<dbReference type="InterPro" id="IPR002172">
    <property type="entry name" value="LDrepeatLR_classA_rpt"/>
</dbReference>
<protein>
    <recommendedName>
        <fullName evidence="18">EGF-like domain-containing protein</fullName>
    </recommendedName>
</protein>
<dbReference type="SUPFAM" id="SSF57424">
    <property type="entry name" value="LDL receptor-like module"/>
    <property type="match status" value="27"/>
</dbReference>
<dbReference type="PANTHER" id="PTHR22722:SF5">
    <property type="entry name" value="LOW-DENSITY LIPOPROTEIN RECEPTOR-RELATED PROTEIN 1B"/>
    <property type="match status" value="1"/>
</dbReference>
<feature type="disulfide bond" evidence="14">
    <location>
        <begin position="3995"/>
        <end position="4005"/>
    </location>
</feature>
<dbReference type="FunFam" id="4.10.400.10:FF:000018">
    <property type="entry name" value="Low-density lipoprotein receptor-related protein 1"/>
    <property type="match status" value="1"/>
</dbReference>
<feature type="disulfide bond" evidence="14">
    <location>
        <begin position="3854"/>
        <end position="3864"/>
    </location>
</feature>
<feature type="disulfide bond" evidence="15">
    <location>
        <begin position="2520"/>
        <end position="2532"/>
    </location>
</feature>
<dbReference type="InterPro" id="IPR026823">
    <property type="entry name" value="cEGF"/>
</dbReference>
<feature type="repeat" description="LDL-receptor class B" evidence="16">
    <location>
        <begin position="51"/>
        <end position="94"/>
    </location>
</feature>
<dbReference type="PROSITE" id="PS51120">
    <property type="entry name" value="LDLRB"/>
    <property type="match status" value="20"/>
</dbReference>
<dbReference type="FunFam" id="2.120.10.30:FF:000241">
    <property type="entry name" value="Low-density lipoprotein receptor-related protein 6"/>
    <property type="match status" value="3"/>
</dbReference>
<feature type="disulfide bond" evidence="15">
    <location>
        <begin position="646"/>
        <end position="658"/>
    </location>
</feature>
<feature type="repeat" description="LDL-receptor class B" evidence="16">
    <location>
        <begin position="329"/>
        <end position="374"/>
    </location>
</feature>
<feature type="disulfide bond" evidence="15">
    <location>
        <begin position="2435"/>
        <end position="2447"/>
    </location>
</feature>
<dbReference type="GO" id="GO:0005509">
    <property type="term" value="F:calcium ion binding"/>
    <property type="evidence" value="ECO:0007669"/>
    <property type="project" value="InterPro"/>
</dbReference>
<dbReference type="SUPFAM" id="SSF63825">
    <property type="entry name" value="YWTD domain"/>
    <property type="match status" value="8"/>
</dbReference>
<feature type="domain" description="EGF-like" evidence="18">
    <location>
        <begin position="3993"/>
        <end position="4028"/>
    </location>
</feature>
<feature type="disulfide bond" evidence="15">
    <location>
        <begin position="832"/>
        <end position="847"/>
    </location>
</feature>
<feature type="disulfide bond" evidence="15">
    <location>
        <begin position="3191"/>
        <end position="3203"/>
    </location>
</feature>
<dbReference type="FunFam" id="2.120.10.30:FF:000009">
    <property type="entry name" value="Putative low-density lipoprotein receptor-related protein 1B"/>
    <property type="match status" value="1"/>
</dbReference>
<feature type="domain" description="EGF-like" evidence="18">
    <location>
        <begin position="3923"/>
        <end position="3958"/>
    </location>
</feature>
<feature type="disulfide bond" evidence="15">
    <location>
        <begin position="2416"/>
        <end position="2431"/>
    </location>
</feature>
<dbReference type="InterPro" id="IPR023415">
    <property type="entry name" value="LDLR_class-A_CS"/>
</dbReference>
<dbReference type="InterPro" id="IPR036055">
    <property type="entry name" value="LDL_receptor-like_sf"/>
</dbReference>
<dbReference type="PROSITE" id="PS01209">
    <property type="entry name" value="LDLRA_1"/>
    <property type="match status" value="18"/>
</dbReference>
<keyword evidence="13" id="KW-0325">Glycoprotein</keyword>
<feature type="disulfide bond" evidence="15">
    <location>
        <begin position="2266"/>
        <end position="2278"/>
    </location>
</feature>
<accession>A0A8T0AAC8</accession>
<feature type="disulfide bond" evidence="15">
    <location>
        <begin position="2323"/>
        <end position="2338"/>
    </location>
</feature>
<evidence type="ECO:0000256" key="12">
    <source>
        <dbReference type="ARBA" id="ARBA00023170"/>
    </source>
</evidence>
<dbReference type="FunFam" id="4.10.400.10:FF:000015">
    <property type="entry name" value="Low-density lipoprotein receptor-related protein 1"/>
    <property type="match status" value="1"/>
</dbReference>
<feature type="disulfide bond" evidence="15">
    <location>
        <begin position="3171"/>
        <end position="3186"/>
    </location>
</feature>
<feature type="disulfide bond" evidence="15">
    <location>
        <begin position="2606"/>
        <end position="2618"/>
    </location>
</feature>
<feature type="disulfide bond" evidence="15">
    <location>
        <begin position="2304"/>
        <end position="2316"/>
    </location>
</feature>
<dbReference type="InterPro" id="IPR000152">
    <property type="entry name" value="EGF-type_Asp/Asn_hydroxyl_site"/>
</dbReference>
<proteinExistence type="inferred from homology"/>
<dbReference type="FunFam" id="4.10.400.10:FF:000080">
    <property type="entry name" value="Low-density lipoprotein receptor-related protein 1B"/>
    <property type="match status" value="1"/>
</dbReference>
<evidence type="ECO:0000256" key="1">
    <source>
        <dbReference type="ARBA" id="ARBA00004479"/>
    </source>
</evidence>
<keyword evidence="20" id="KW-1185">Reference proteome</keyword>
<dbReference type="InterPro" id="IPR051221">
    <property type="entry name" value="LDLR-related"/>
</dbReference>
<feature type="domain" description="EGF-like" evidence="18">
    <location>
        <begin position="3814"/>
        <end position="3847"/>
    </location>
</feature>
<feature type="repeat" description="LDL-receptor class B" evidence="16">
    <location>
        <begin position="1377"/>
        <end position="1420"/>
    </location>
</feature>
<dbReference type="PROSITE" id="PS01186">
    <property type="entry name" value="EGF_2"/>
    <property type="match status" value="3"/>
</dbReference>
<feature type="disulfide bond" evidence="15">
    <location>
        <begin position="605"/>
        <end position="617"/>
    </location>
</feature>
<feature type="repeat" description="LDL-receptor class B" evidence="16">
    <location>
        <begin position="1334"/>
        <end position="1376"/>
    </location>
</feature>
<feature type="disulfide bond" evidence="15">
    <location>
        <begin position="3072"/>
        <end position="3084"/>
    </location>
</feature>
<dbReference type="Gene3D" id="2.10.25.10">
    <property type="entry name" value="Laminin"/>
    <property type="match status" value="9"/>
</dbReference>
<feature type="disulfide bond" evidence="15">
    <location>
        <begin position="3079"/>
        <end position="3097"/>
    </location>
</feature>
<feature type="disulfide bond" evidence="15">
    <location>
        <begin position="3230"/>
        <end position="3242"/>
    </location>
</feature>
<dbReference type="InterPro" id="IPR009030">
    <property type="entry name" value="Growth_fac_rcpt_cys_sf"/>
</dbReference>
<feature type="repeat" description="LDL-receptor class B" evidence="16">
    <location>
        <begin position="2814"/>
        <end position="2856"/>
    </location>
</feature>
<feature type="disulfide bond" evidence="14">
    <location>
        <begin position="3999"/>
        <end position="4016"/>
    </location>
</feature>
<feature type="repeat" description="LDL-receptor class B" evidence="16">
    <location>
        <begin position="375"/>
        <end position="424"/>
    </location>
</feature>